<protein>
    <recommendedName>
        <fullName evidence="3">2'-5' RNA ligase family protein</fullName>
    </recommendedName>
</protein>
<dbReference type="InterPro" id="IPR009097">
    <property type="entry name" value="Cyclic_Pdiesterase"/>
</dbReference>
<dbReference type="Proteomes" id="UP000638353">
    <property type="component" value="Unassembled WGS sequence"/>
</dbReference>
<reference evidence="1" key="2">
    <citation type="submission" date="2020-09" db="EMBL/GenBank/DDBJ databases">
        <authorList>
            <person name="Sun Q."/>
            <person name="Ohkuma M."/>
        </authorList>
    </citation>
    <scope>NUCLEOTIDE SEQUENCE</scope>
    <source>
        <strain evidence="1">JCM 4637</strain>
    </source>
</reference>
<comment type="caution">
    <text evidence="1">The sequence shown here is derived from an EMBL/GenBank/DDBJ whole genome shotgun (WGS) entry which is preliminary data.</text>
</comment>
<evidence type="ECO:0000313" key="1">
    <source>
        <dbReference type="EMBL" id="GHD13275.1"/>
    </source>
</evidence>
<sequence length="143" mass="15126">MQGITFVDEIAETDVEAIVQAARTRLAAVPAFDIEVGADPVVLDPEAILLPVRPAAPVAQVRDAIRAALGDVLTAVPEAAEGFRPHVSVAYAAADGPIAPVAQALADLDAQPARARITTAELIVLHRDHHMYEWDTHTSIKLG</sequence>
<evidence type="ECO:0000313" key="2">
    <source>
        <dbReference type="Proteomes" id="UP000638353"/>
    </source>
</evidence>
<dbReference type="SUPFAM" id="SSF55144">
    <property type="entry name" value="LigT-like"/>
    <property type="match status" value="1"/>
</dbReference>
<dbReference type="Pfam" id="PF13563">
    <property type="entry name" value="2_5_RNA_ligase2"/>
    <property type="match status" value="1"/>
</dbReference>
<evidence type="ECO:0008006" key="3">
    <source>
        <dbReference type="Google" id="ProtNLM"/>
    </source>
</evidence>
<dbReference type="EMBL" id="BMVC01000019">
    <property type="protein sequence ID" value="GHD13275.1"/>
    <property type="molecule type" value="Genomic_DNA"/>
</dbReference>
<accession>A0A918X591</accession>
<reference evidence="1" key="1">
    <citation type="journal article" date="2014" name="Int. J. Syst. Evol. Microbiol.">
        <title>Complete genome sequence of Corynebacterium casei LMG S-19264T (=DSM 44701T), isolated from a smear-ripened cheese.</title>
        <authorList>
            <consortium name="US DOE Joint Genome Institute (JGI-PGF)"/>
            <person name="Walter F."/>
            <person name="Albersmeier A."/>
            <person name="Kalinowski J."/>
            <person name="Ruckert C."/>
        </authorList>
    </citation>
    <scope>NUCLEOTIDE SEQUENCE</scope>
    <source>
        <strain evidence="1">JCM 4637</strain>
    </source>
</reference>
<dbReference type="RefSeq" id="WP_308437000.1">
    <property type="nucleotide sequence ID" value="NZ_BMVC01000019.1"/>
</dbReference>
<gene>
    <name evidence="1" type="ORF">GCM10010334_71210</name>
</gene>
<dbReference type="AlphaFoldDB" id="A0A918X591"/>
<proteinExistence type="predicted"/>
<organism evidence="1 2">
    <name type="scientific">Streptomyces finlayi</name>
    <dbReference type="NCBI Taxonomy" id="67296"/>
    <lineage>
        <taxon>Bacteria</taxon>
        <taxon>Bacillati</taxon>
        <taxon>Actinomycetota</taxon>
        <taxon>Actinomycetes</taxon>
        <taxon>Kitasatosporales</taxon>
        <taxon>Streptomycetaceae</taxon>
        <taxon>Streptomyces</taxon>
    </lineage>
</organism>
<dbReference type="Gene3D" id="3.90.1140.10">
    <property type="entry name" value="Cyclic phosphodiesterase"/>
    <property type="match status" value="1"/>
</dbReference>
<name>A0A918X591_9ACTN</name>